<evidence type="ECO:0000313" key="2">
    <source>
        <dbReference type="EMBL" id="NEY71711.1"/>
    </source>
</evidence>
<name>A0A6M0Q5R2_9BACI</name>
<gene>
    <name evidence="2" type="ORF">G4D63_08120</name>
</gene>
<keyword evidence="1" id="KW-1133">Transmembrane helix</keyword>
<dbReference type="EMBL" id="JAAIWM010000002">
    <property type="protein sequence ID" value="NEY71711.1"/>
    <property type="molecule type" value="Genomic_DNA"/>
</dbReference>
<comment type="caution">
    <text evidence="2">The sequence shown here is derived from an EMBL/GenBank/DDBJ whole genome shotgun (WGS) entry which is preliminary data.</text>
</comment>
<sequence length="52" mass="5802">MTYYGYGPYPVYGYPGASYGGGFGWGYALIVVLLILLIVLGGGYYYNNVYRR</sequence>
<keyword evidence="1" id="KW-0812">Transmembrane</keyword>
<organism evidence="2 3">
    <name type="scientific">Bacillus mesophilus</name>
    <dbReference type="NCBI Taxonomy" id="1808955"/>
    <lineage>
        <taxon>Bacteria</taxon>
        <taxon>Bacillati</taxon>
        <taxon>Bacillota</taxon>
        <taxon>Bacilli</taxon>
        <taxon>Bacillales</taxon>
        <taxon>Bacillaceae</taxon>
        <taxon>Bacillus</taxon>
    </lineage>
</organism>
<protein>
    <submittedName>
        <fullName evidence="2">Sporulation protein YjcZ</fullName>
    </submittedName>
</protein>
<keyword evidence="1" id="KW-0472">Membrane</keyword>
<evidence type="ECO:0000256" key="1">
    <source>
        <dbReference type="SAM" id="Phobius"/>
    </source>
</evidence>
<keyword evidence="3" id="KW-1185">Reference proteome</keyword>
<dbReference type="AlphaFoldDB" id="A0A6M0Q5R2"/>
<dbReference type="Proteomes" id="UP000481043">
    <property type="component" value="Unassembled WGS sequence"/>
</dbReference>
<dbReference type="RefSeq" id="WP_163179145.1">
    <property type="nucleotide sequence ID" value="NZ_JAAIWM010000002.1"/>
</dbReference>
<evidence type="ECO:0000313" key="3">
    <source>
        <dbReference type="Proteomes" id="UP000481043"/>
    </source>
</evidence>
<accession>A0A6M0Q5R2</accession>
<feature type="transmembrane region" description="Helical" evidence="1">
    <location>
        <begin position="25"/>
        <end position="46"/>
    </location>
</feature>
<proteinExistence type="predicted"/>
<reference evidence="2 3" key="1">
    <citation type="submission" date="2020-02" db="EMBL/GenBank/DDBJ databases">
        <title>Bacillus aquiflavi sp. nov., isolated from yellow water of strong flavor Chinese baijiu in Yibin region of China.</title>
        <authorList>
            <person name="Xie J."/>
        </authorList>
    </citation>
    <scope>NUCLEOTIDE SEQUENCE [LARGE SCALE GENOMIC DNA]</scope>
    <source>
        <strain evidence="2 3">SA4</strain>
    </source>
</reference>